<dbReference type="FunFam" id="3.40.50.2300:FF:000001">
    <property type="entry name" value="DNA-binding response regulator PhoB"/>
    <property type="match status" value="1"/>
</dbReference>
<sequence>MTTRAPDSHAPSVRSILVADDEPSIVLSLEFILKKAGFRVRVVTTGGAVLPAMTEETPDLVLLDAMMPERDGYDVCQEIRSNPAWSAIPVIMLTARSREVERQKGLALGASDYVTKPFSTRELVETVRRHLDAADTTGSAA</sequence>
<evidence type="ECO:0000256" key="6">
    <source>
        <dbReference type="PROSITE-ProRule" id="PRU00169"/>
    </source>
</evidence>
<dbReference type="Proteomes" id="UP000001591">
    <property type="component" value="Chromosome"/>
</dbReference>
<dbReference type="CDD" id="cd17574">
    <property type="entry name" value="REC_OmpR"/>
    <property type="match status" value="1"/>
</dbReference>
<evidence type="ECO:0000256" key="5">
    <source>
        <dbReference type="ARBA" id="ARBA00023163"/>
    </source>
</evidence>
<organism evidence="8 9">
    <name type="scientific">Rhodospirillum centenum (strain ATCC 51521 / SW)</name>
    <dbReference type="NCBI Taxonomy" id="414684"/>
    <lineage>
        <taxon>Bacteria</taxon>
        <taxon>Pseudomonadati</taxon>
        <taxon>Pseudomonadota</taxon>
        <taxon>Alphaproteobacteria</taxon>
        <taxon>Rhodospirillales</taxon>
        <taxon>Rhodospirillaceae</taxon>
        <taxon>Rhodospirillum</taxon>
    </lineage>
</organism>
<gene>
    <name evidence="8" type="primary">yycF</name>
    <name evidence="8" type="ordered locus">RC1_0993</name>
</gene>
<dbReference type="Gene3D" id="3.40.50.2300">
    <property type="match status" value="1"/>
</dbReference>
<dbReference type="eggNOG" id="COG0745">
    <property type="taxonomic scope" value="Bacteria"/>
</dbReference>
<keyword evidence="4" id="KW-0238">DNA-binding</keyword>
<dbReference type="InterPro" id="IPR001789">
    <property type="entry name" value="Sig_transdc_resp-reg_receiver"/>
</dbReference>
<accession>B6ISI1</accession>
<evidence type="ECO:0000256" key="3">
    <source>
        <dbReference type="ARBA" id="ARBA00023015"/>
    </source>
</evidence>
<keyword evidence="2" id="KW-0902">Two-component regulatory system</keyword>
<feature type="domain" description="Response regulatory" evidence="7">
    <location>
        <begin position="15"/>
        <end position="131"/>
    </location>
</feature>
<evidence type="ECO:0000256" key="1">
    <source>
        <dbReference type="ARBA" id="ARBA00022553"/>
    </source>
</evidence>
<name>B6ISI1_RHOCS</name>
<dbReference type="RefSeq" id="WP_012566206.1">
    <property type="nucleotide sequence ID" value="NC_011420.2"/>
</dbReference>
<evidence type="ECO:0000313" key="8">
    <source>
        <dbReference type="EMBL" id="ACI98417.1"/>
    </source>
</evidence>
<dbReference type="InterPro" id="IPR011006">
    <property type="entry name" value="CheY-like_superfamily"/>
</dbReference>
<keyword evidence="3" id="KW-0805">Transcription regulation</keyword>
<dbReference type="Pfam" id="PF00072">
    <property type="entry name" value="Response_reg"/>
    <property type="match status" value="1"/>
</dbReference>
<evidence type="ECO:0000313" key="9">
    <source>
        <dbReference type="Proteomes" id="UP000001591"/>
    </source>
</evidence>
<dbReference type="AlphaFoldDB" id="B6ISI1"/>
<dbReference type="EMBL" id="CP000613">
    <property type="protein sequence ID" value="ACI98417.1"/>
    <property type="molecule type" value="Genomic_DNA"/>
</dbReference>
<dbReference type="GO" id="GO:0000160">
    <property type="term" value="P:phosphorelay signal transduction system"/>
    <property type="evidence" value="ECO:0007669"/>
    <property type="project" value="UniProtKB-KW"/>
</dbReference>
<evidence type="ECO:0000256" key="4">
    <source>
        <dbReference type="ARBA" id="ARBA00023125"/>
    </source>
</evidence>
<dbReference type="PANTHER" id="PTHR44591:SF3">
    <property type="entry name" value="RESPONSE REGULATORY DOMAIN-CONTAINING PROTEIN"/>
    <property type="match status" value="1"/>
</dbReference>
<dbReference type="SUPFAM" id="SSF52172">
    <property type="entry name" value="CheY-like"/>
    <property type="match status" value="1"/>
</dbReference>
<dbReference type="SMART" id="SM00448">
    <property type="entry name" value="REC"/>
    <property type="match status" value="1"/>
</dbReference>
<keyword evidence="1 6" id="KW-0597">Phosphoprotein</keyword>
<dbReference type="STRING" id="414684.RC1_0993"/>
<dbReference type="InterPro" id="IPR050595">
    <property type="entry name" value="Bact_response_regulator"/>
</dbReference>
<evidence type="ECO:0000259" key="7">
    <source>
        <dbReference type="PROSITE" id="PS50110"/>
    </source>
</evidence>
<evidence type="ECO:0000256" key="2">
    <source>
        <dbReference type="ARBA" id="ARBA00023012"/>
    </source>
</evidence>
<dbReference type="KEGG" id="rce:RC1_0993"/>
<dbReference type="HOGENOM" id="CLU_000445_69_17_5"/>
<reference evidence="8 9" key="1">
    <citation type="journal article" date="2010" name="BMC Genomics">
        <title>Metabolic flexibility revealed in the genome of the cyst-forming alpha-1 proteobacterium Rhodospirillum centenum.</title>
        <authorList>
            <person name="Lu Y.K."/>
            <person name="Marden J."/>
            <person name="Han M."/>
            <person name="Swingley W.D."/>
            <person name="Mastrian S.D."/>
            <person name="Chowdhury S.R."/>
            <person name="Hao J."/>
            <person name="Helmy T."/>
            <person name="Kim S."/>
            <person name="Kurdoglu A.A."/>
            <person name="Matthies H.J."/>
            <person name="Rollo D."/>
            <person name="Stothard P."/>
            <person name="Blankenship R.E."/>
            <person name="Bauer C.E."/>
            <person name="Touchman J.W."/>
        </authorList>
    </citation>
    <scope>NUCLEOTIDE SEQUENCE [LARGE SCALE GENOMIC DNA]</scope>
    <source>
        <strain evidence="9">ATCC 51521 / SW</strain>
    </source>
</reference>
<proteinExistence type="predicted"/>
<dbReference type="GO" id="GO:0003677">
    <property type="term" value="F:DNA binding"/>
    <property type="evidence" value="ECO:0007669"/>
    <property type="project" value="UniProtKB-KW"/>
</dbReference>
<keyword evidence="9" id="KW-1185">Reference proteome</keyword>
<keyword evidence="5" id="KW-0804">Transcription</keyword>
<feature type="modified residue" description="4-aspartylphosphate" evidence="6">
    <location>
        <position position="64"/>
    </location>
</feature>
<protein>
    <submittedName>
        <fullName evidence="8">Transcriptional regulatory protein YycF</fullName>
    </submittedName>
</protein>
<dbReference type="PROSITE" id="PS50110">
    <property type="entry name" value="RESPONSE_REGULATORY"/>
    <property type="match status" value="1"/>
</dbReference>
<dbReference type="OrthoDB" id="9801602at2"/>
<dbReference type="PANTHER" id="PTHR44591">
    <property type="entry name" value="STRESS RESPONSE REGULATOR PROTEIN 1"/>
    <property type="match status" value="1"/>
</dbReference>